<protein>
    <submittedName>
        <fullName evidence="1">Putative archaeal Zn-finger protein</fullName>
    </submittedName>
</protein>
<dbReference type="GeneID" id="24795709"/>
<dbReference type="Pfam" id="PF19769">
    <property type="entry name" value="CPxCG_zf"/>
    <property type="match status" value="1"/>
</dbReference>
<dbReference type="PANTHER" id="PTHR42195">
    <property type="entry name" value="UCP015877 FAMILY PROTEIN"/>
    <property type="match status" value="1"/>
</dbReference>
<reference evidence="1 2" key="1">
    <citation type="submission" date="2013-07" db="EMBL/GenBank/DDBJ databases">
        <title>Genome of Archaeoglobus fulgidus.</title>
        <authorList>
            <person name="Fiebig A."/>
            <person name="Birkeland N.-K."/>
        </authorList>
    </citation>
    <scope>NUCLEOTIDE SEQUENCE [LARGE SCALE GENOMIC DNA]</scope>
    <source>
        <strain evidence="1 2">DSM 8774</strain>
    </source>
</reference>
<dbReference type="Proteomes" id="UP000028501">
    <property type="component" value="Chromosome"/>
</dbReference>
<dbReference type="InterPro" id="IPR012041">
    <property type="entry name" value="Znf_CPxCG-like"/>
</dbReference>
<dbReference type="HOGENOM" id="CLU_110112_0_0_2"/>
<dbReference type="PANTHER" id="PTHR42195:SF1">
    <property type="entry name" value="ZINC FINGER PROTEIN"/>
    <property type="match status" value="1"/>
</dbReference>
<evidence type="ECO:0000313" key="2">
    <source>
        <dbReference type="Proteomes" id="UP000028501"/>
    </source>
</evidence>
<sequence length="191" mass="21885">MKREYIYCDTCGEETLHELIREEKNLYRCTECGTFTTHLPRREVGVRAIISSGPESVKGSIRAYEGEKLEKGDEYIVETERGHKIGEITSLELKNGKRAESAAVGEIETVWLRDVGEVEVRMSLHKRSVTTPYKMVVDGETEFEVGEVLHVDGKRFRIHRIKLISGGVLRGEGKRARAREIRRIYAKYEGR</sequence>
<organism evidence="1 2">
    <name type="scientific">Archaeoglobus fulgidus DSM 8774</name>
    <dbReference type="NCBI Taxonomy" id="1344584"/>
    <lineage>
        <taxon>Archaea</taxon>
        <taxon>Methanobacteriati</taxon>
        <taxon>Methanobacteriota</taxon>
        <taxon>Archaeoglobi</taxon>
        <taxon>Archaeoglobales</taxon>
        <taxon>Archaeoglobaceae</taxon>
        <taxon>Archaeoglobus</taxon>
    </lineage>
</organism>
<proteinExistence type="predicted"/>
<dbReference type="AlphaFoldDB" id="A0A075WGN4"/>
<evidence type="ECO:0000313" key="1">
    <source>
        <dbReference type="EMBL" id="AIG98957.1"/>
    </source>
</evidence>
<accession>A0A075WGN4</accession>
<dbReference type="KEGG" id="afg:AFULGI_00022260"/>
<gene>
    <name evidence="1" type="ORF">AFULGI_00022260</name>
</gene>
<dbReference type="EMBL" id="CP006577">
    <property type="protein sequence ID" value="AIG98957.1"/>
    <property type="molecule type" value="Genomic_DNA"/>
</dbReference>
<name>A0A075WGN4_ARCFL</name>
<dbReference type="RefSeq" id="WP_010879458.1">
    <property type="nucleotide sequence ID" value="NZ_CP006577.1"/>
</dbReference>
<dbReference type="PIRSF" id="PIRSF015877">
    <property type="entry name" value="UCP015877"/>
    <property type="match status" value="1"/>
</dbReference>